<proteinExistence type="predicted"/>
<accession>X0V7H0</accession>
<reference evidence="1" key="1">
    <citation type="journal article" date="2014" name="Front. Microbiol.">
        <title>High frequency of phylogenetically diverse reductive dehalogenase-homologous genes in deep subseafloor sedimentary metagenomes.</title>
        <authorList>
            <person name="Kawai M."/>
            <person name="Futagami T."/>
            <person name="Toyoda A."/>
            <person name="Takaki Y."/>
            <person name="Nishi S."/>
            <person name="Hori S."/>
            <person name="Arai W."/>
            <person name="Tsubouchi T."/>
            <person name="Morono Y."/>
            <person name="Uchiyama I."/>
            <person name="Ito T."/>
            <person name="Fujiyama A."/>
            <person name="Inagaki F."/>
            <person name="Takami H."/>
        </authorList>
    </citation>
    <scope>NUCLEOTIDE SEQUENCE</scope>
    <source>
        <strain evidence="1">Expedition CK06-06</strain>
    </source>
</reference>
<evidence type="ECO:0000313" key="1">
    <source>
        <dbReference type="EMBL" id="GAG07322.1"/>
    </source>
</evidence>
<dbReference type="EMBL" id="BARS01020442">
    <property type="protein sequence ID" value="GAG07322.1"/>
    <property type="molecule type" value="Genomic_DNA"/>
</dbReference>
<dbReference type="AlphaFoldDB" id="X0V7H0"/>
<name>X0V7H0_9ZZZZ</name>
<organism evidence="1">
    <name type="scientific">marine sediment metagenome</name>
    <dbReference type="NCBI Taxonomy" id="412755"/>
    <lineage>
        <taxon>unclassified sequences</taxon>
        <taxon>metagenomes</taxon>
        <taxon>ecological metagenomes</taxon>
    </lineage>
</organism>
<feature type="non-terminal residue" evidence="1">
    <location>
        <position position="31"/>
    </location>
</feature>
<protein>
    <submittedName>
        <fullName evidence="1">Uncharacterized protein</fullName>
    </submittedName>
</protein>
<comment type="caution">
    <text evidence="1">The sequence shown here is derived from an EMBL/GenBank/DDBJ whole genome shotgun (WGS) entry which is preliminary data.</text>
</comment>
<sequence>MSTILDNLDSLNFVKFVNTGSIMTIESIKDR</sequence>
<gene>
    <name evidence="1" type="ORF">S01H1_32962</name>
</gene>